<feature type="chain" id="PRO_5005800124" description="YkuD domain-containing protein" evidence="1">
    <location>
        <begin position="22"/>
        <end position="240"/>
    </location>
</feature>
<reference evidence="3 4" key="1">
    <citation type="submission" date="2016-11" db="EMBL/GenBank/DDBJ databases">
        <title>Draft genome of Pseudomonas versuta A4R1.12.</title>
        <authorList>
            <person name="See-Too W.-S."/>
        </authorList>
    </citation>
    <scope>NUCLEOTIDE SEQUENCE [LARGE SCALE GENOMIC DNA]</scope>
    <source>
        <strain evidence="3 4">A4R1.12</strain>
    </source>
</reference>
<dbReference type="KEGG" id="ppsy:AOC04_10470"/>
<evidence type="ECO:0000313" key="3">
    <source>
        <dbReference type="EMBL" id="OKA27237.1"/>
    </source>
</evidence>
<feature type="signal peptide" evidence="1">
    <location>
        <begin position="1"/>
        <end position="21"/>
    </location>
</feature>
<evidence type="ECO:0000256" key="1">
    <source>
        <dbReference type="SAM" id="SignalP"/>
    </source>
</evidence>
<accession>A0A1Q4KLT7</accession>
<dbReference type="EMBL" id="MPJC01000004">
    <property type="protein sequence ID" value="OKA22528.1"/>
    <property type="molecule type" value="Genomic_DNA"/>
</dbReference>
<evidence type="ECO:0000313" key="4">
    <source>
        <dbReference type="Proteomes" id="UP000185990"/>
    </source>
</evidence>
<keyword evidence="1" id="KW-0732">Signal</keyword>
<dbReference type="PANTHER" id="PTHR38589">
    <property type="entry name" value="BLR0621 PROTEIN"/>
    <property type="match status" value="1"/>
</dbReference>
<dbReference type="Proteomes" id="UP000186677">
    <property type="component" value="Unassembled WGS sequence"/>
</dbReference>
<dbReference type="EMBL" id="MPJD01000010">
    <property type="protein sequence ID" value="OKA27237.1"/>
    <property type="molecule type" value="Genomic_DNA"/>
</dbReference>
<accession>A0A0M4Q9N2</accession>
<reference evidence="2 5" key="2">
    <citation type="submission" date="2016-11" db="EMBL/GenBank/DDBJ databases">
        <title>Draft genome of Pseudomonas versuta A4R1.5.</title>
        <authorList>
            <person name="See-Too W.-S."/>
        </authorList>
    </citation>
    <scope>NUCLEOTIDE SEQUENCE [LARGE SCALE GENOMIC DNA]</scope>
    <source>
        <strain evidence="2 5">A4R1.5</strain>
    </source>
</reference>
<dbReference type="Proteomes" id="UP000185990">
    <property type="component" value="Unassembled WGS sequence"/>
</dbReference>
<keyword evidence="5" id="KW-1185">Reference proteome</keyword>
<comment type="caution">
    <text evidence="3">The sequence shown here is derived from an EMBL/GenBank/DDBJ whole genome shotgun (WGS) entry which is preliminary data.</text>
</comment>
<dbReference type="AlphaFoldDB" id="A0A0M4Q9N2"/>
<gene>
    <name evidence="2" type="ORF">BOH73_08900</name>
    <name evidence="3" type="ORF">BOH74_05500</name>
</gene>
<evidence type="ECO:0000313" key="5">
    <source>
        <dbReference type="Proteomes" id="UP000186677"/>
    </source>
</evidence>
<evidence type="ECO:0008006" key="6">
    <source>
        <dbReference type="Google" id="ProtNLM"/>
    </source>
</evidence>
<name>A0A0M4Q9N2_9PSED</name>
<evidence type="ECO:0000313" key="2">
    <source>
        <dbReference type="EMBL" id="OKA22528.1"/>
    </source>
</evidence>
<dbReference type="OrthoDB" id="9804204at2"/>
<protein>
    <recommendedName>
        <fullName evidence="6">YkuD domain-containing protein</fullName>
    </recommendedName>
</protein>
<sequence length="240" mass="26593">MNPLLKSCSLLLLLCSNLALAQIPATSSQLIVVTTPDWDAIQGTAQRYERHGQDFQKVGDAFPIVVGKTGLAWGRGILPIDPEEQPVKREGDGKAPAGMFTFGSAFGYESTANTRLPYTVSTDARECVDDSQSSHYNSLVDSSAVSKDWNSSEQMHRKDELYRQGIVVEHNTPAAANGGSCIFMHIWQSSSTPTTGCTAMDPQNIQQLFTWLDPQKNPLLVQMPVAQYELYKERWKLPQR</sequence>
<dbReference type="PANTHER" id="PTHR38589:SF1">
    <property type="entry name" value="BLR0621 PROTEIN"/>
    <property type="match status" value="1"/>
</dbReference>
<proteinExistence type="predicted"/>
<dbReference type="RefSeq" id="WP_060693098.1">
    <property type="nucleotide sequence ID" value="NZ_CP012676.1"/>
</dbReference>
<organism evidence="3 4">
    <name type="scientific">Pseudomonas versuta</name>
    <dbReference type="NCBI Taxonomy" id="1788301"/>
    <lineage>
        <taxon>Bacteria</taxon>
        <taxon>Pseudomonadati</taxon>
        <taxon>Pseudomonadota</taxon>
        <taxon>Gammaproteobacteria</taxon>
        <taxon>Pseudomonadales</taxon>
        <taxon>Pseudomonadaceae</taxon>
        <taxon>Pseudomonas</taxon>
    </lineage>
</organism>